<dbReference type="SUPFAM" id="SSF52799">
    <property type="entry name" value="(Phosphotyrosine protein) phosphatases II"/>
    <property type="match status" value="1"/>
</dbReference>
<feature type="domain" description="Myotubularin phosphatase" evidence="5">
    <location>
        <begin position="226"/>
        <end position="649"/>
    </location>
</feature>
<dbReference type="Pfam" id="PF06602">
    <property type="entry name" value="Myotub-related"/>
    <property type="match status" value="1"/>
</dbReference>
<evidence type="ECO:0000256" key="4">
    <source>
        <dbReference type="SAM" id="MobiDB-lite"/>
    </source>
</evidence>
<feature type="compositionally biased region" description="Low complexity" evidence="4">
    <location>
        <begin position="932"/>
        <end position="946"/>
    </location>
</feature>
<comment type="similarity">
    <text evidence="1">Belongs to the protein-tyrosine phosphatase family. Non-receptor class myotubularin subfamily.</text>
</comment>
<evidence type="ECO:0000256" key="3">
    <source>
        <dbReference type="PIRSR" id="PIRSR630564-2"/>
    </source>
</evidence>
<proteinExistence type="inferred from homology"/>
<accession>A0A433QNU5</accession>
<feature type="compositionally biased region" description="Pro residues" evidence="4">
    <location>
        <begin position="778"/>
        <end position="789"/>
    </location>
</feature>
<dbReference type="InterPro" id="IPR011993">
    <property type="entry name" value="PH-like_dom_sf"/>
</dbReference>
<dbReference type="AlphaFoldDB" id="A0A433QNU5"/>
<name>A0A433QNU5_9FUNG</name>
<dbReference type="PROSITE" id="PS51339">
    <property type="entry name" value="PPASE_MYOTUBULARIN"/>
    <property type="match status" value="1"/>
</dbReference>
<sequence>MDYIKVTNVRFIKTLQHTTPDESRKFSTVFSVVLLTDTHPTPPSAGSKRSAREGPGFRQWILAFDSPPYYFRARKCQTRALESALNNQKCVLYIPYPIIHTVERRPVVQRNEPFHLQQTNTLYPLQIKCRDFLYVMLLMSNEKAAADVYESIQKLTCVMYSEMAELIMGDIGLTELAFSKYEIIMLHTYVFSTIIPTSSNISASDSTEQLYAYSFKPNPEYPTSDGWTIYDPLKEYKRMGVGTRSDSWRFTYINRSYTFSPTYPHVLVVPKKISDNVLNYAAKYRSKMRIPVLSYLHWQNHATITRSSQPMTGLKGARSIQDEKLIEAIFASNVPTGPNGQIIYGSTAANLIVDARPTANAMGQAVMGAGSENTENYKNCKKAYMGIENIHVMRASLGAMCDAMQGAESTGGAINKVGLAKSGWLKHIAALLEGSLAIIKNIHVFNSHVLVHCSDGWDRTGQLTSIAELCLDPYYRTLRGFEVLIEKDWVSFGHKFADRCGHLSSEKYFVNSFASNSPAAATLKDNLRNVYKSQAHVRETSPVFHQFLDCVYQLLRQHPTRFEFNEKLLVELHYHVYSCQFGTFLFNCERERHVQSPQDSTCSVWDYVNSKRKEFLSDRYAPEKDRDMSSDQGVLLPDARNVRYWAELFGKKDEELNEVVVVTVNETVGTGADVEVKEAVIVQTGDPLGGTSGMMVAEDNVDVMGGTGVTVMAADVVSSPLGIAGDGGWESQSLQATPGMSDVLATSGTPSPVASKPSTPLKAFASFLSSSAMSSSTPPTPPILPPSEPSTPSSPYAAGYDVEDPWREDKELVGITPTTNNFQTSPSMSPSSSSIATPRSNPLQDFSSTLASLAPSRATGASLGTTLVGSFTRFTMNMGEVVYGRGRAVSLQVDSATNGRGKMGDVAGSPLGSPGDKIRELATMNAEMSGAGATTTITSTPTGFGPLSSSQRVMRSASASSDASSSPPTPSPRSTFGGLDFPFPIAGLLKRNGSVTSLSQQIQQAQESRMPASSSPFTSPPRSNSINSISSTASLIVAPLSSQSPSSSLPLGGDMVSSFTSRPASFKSVSLSTSPATFVPVLASPPLSARERMVETKATDIPDPTVVKKELPHPLWVE</sequence>
<comment type="caution">
    <text evidence="6">The sequence shown here is derived from an EMBL/GenBank/DDBJ whole genome shotgun (WGS) entry which is preliminary data.</text>
</comment>
<feature type="region of interest" description="Disordered" evidence="4">
    <location>
        <begin position="816"/>
        <end position="843"/>
    </location>
</feature>
<dbReference type="EMBL" id="RBNJ01002933">
    <property type="protein sequence ID" value="RUS31453.1"/>
    <property type="molecule type" value="Genomic_DNA"/>
</dbReference>
<feature type="region of interest" description="Disordered" evidence="4">
    <location>
        <begin position="996"/>
        <end position="1025"/>
    </location>
</feature>
<dbReference type="PROSITE" id="PS00383">
    <property type="entry name" value="TYR_PHOSPHATASE_1"/>
    <property type="match status" value="1"/>
</dbReference>
<feature type="compositionally biased region" description="Low complexity" evidence="4">
    <location>
        <begin position="955"/>
        <end position="966"/>
    </location>
</feature>
<dbReference type="GO" id="GO:0005737">
    <property type="term" value="C:cytoplasm"/>
    <property type="evidence" value="ECO:0007669"/>
    <property type="project" value="TreeGrafter"/>
</dbReference>
<dbReference type="InterPro" id="IPR010569">
    <property type="entry name" value="Myotubularin-like_Pase_dom"/>
</dbReference>
<feature type="compositionally biased region" description="Low complexity" evidence="4">
    <location>
        <begin position="825"/>
        <end position="842"/>
    </location>
</feature>
<dbReference type="InterPro" id="IPR016130">
    <property type="entry name" value="Tyr_Pase_AS"/>
</dbReference>
<evidence type="ECO:0000313" key="6">
    <source>
        <dbReference type="EMBL" id="RUS31453.1"/>
    </source>
</evidence>
<dbReference type="Pfam" id="PF21098">
    <property type="entry name" value="PH-GRAM_MTMR6-like"/>
    <property type="match status" value="1"/>
</dbReference>
<feature type="region of interest" description="Disordered" evidence="4">
    <location>
        <begin position="932"/>
        <end position="977"/>
    </location>
</feature>
<dbReference type="PANTHER" id="PTHR10807:SF128">
    <property type="entry name" value="PHOSPHATIDYLINOSITOL-3,5-BISPHOSPHATE 3-PHOSPHATASE"/>
    <property type="match status" value="1"/>
</dbReference>
<dbReference type="InterPro" id="IPR029021">
    <property type="entry name" value="Prot-tyrosine_phosphatase-like"/>
</dbReference>
<evidence type="ECO:0000259" key="5">
    <source>
        <dbReference type="PROSITE" id="PS51339"/>
    </source>
</evidence>
<dbReference type="GO" id="GO:0046856">
    <property type="term" value="P:phosphatidylinositol dephosphorylation"/>
    <property type="evidence" value="ECO:0007669"/>
    <property type="project" value="TreeGrafter"/>
</dbReference>
<gene>
    <name evidence="6" type="ORF">BC938DRAFT_477779</name>
</gene>
<feature type="active site" description="Phosphocysteine intermediate" evidence="2">
    <location>
        <position position="453"/>
    </location>
</feature>
<dbReference type="InterPro" id="IPR048994">
    <property type="entry name" value="PH-GRAM_MTMR6-9"/>
</dbReference>
<dbReference type="GO" id="GO:0004438">
    <property type="term" value="F:phosphatidylinositol-3-phosphate phosphatase activity"/>
    <property type="evidence" value="ECO:0007669"/>
    <property type="project" value="TreeGrafter"/>
</dbReference>
<feature type="compositionally biased region" description="Polar residues" evidence="4">
    <location>
        <begin position="996"/>
        <end position="1017"/>
    </location>
</feature>
<evidence type="ECO:0000313" key="7">
    <source>
        <dbReference type="Proteomes" id="UP000274822"/>
    </source>
</evidence>
<dbReference type="GO" id="GO:0016020">
    <property type="term" value="C:membrane"/>
    <property type="evidence" value="ECO:0007669"/>
    <property type="project" value="TreeGrafter"/>
</dbReference>
<dbReference type="PANTHER" id="PTHR10807">
    <property type="entry name" value="MYOTUBULARIN-RELATED"/>
    <property type="match status" value="1"/>
</dbReference>
<dbReference type="Proteomes" id="UP000274822">
    <property type="component" value="Unassembled WGS sequence"/>
</dbReference>
<protein>
    <submittedName>
        <fullName evidence="6">Protein-tyrosine phosphatase-like protein</fullName>
    </submittedName>
</protein>
<reference evidence="6 7" key="1">
    <citation type="journal article" date="2018" name="New Phytol.">
        <title>Phylogenomics of Endogonaceae and evolution of mycorrhizas within Mucoromycota.</title>
        <authorList>
            <person name="Chang Y."/>
            <person name="Desiro A."/>
            <person name="Na H."/>
            <person name="Sandor L."/>
            <person name="Lipzen A."/>
            <person name="Clum A."/>
            <person name="Barry K."/>
            <person name="Grigoriev I.V."/>
            <person name="Martin F.M."/>
            <person name="Stajich J.E."/>
            <person name="Smith M.E."/>
            <person name="Bonito G."/>
            <person name="Spatafora J.W."/>
        </authorList>
    </citation>
    <scope>NUCLEOTIDE SEQUENCE [LARGE SCALE GENOMIC DNA]</scope>
    <source>
        <strain evidence="6 7">AD002</strain>
    </source>
</reference>
<feature type="binding site" evidence="3">
    <location>
        <begin position="389"/>
        <end position="390"/>
    </location>
    <ligand>
        <name>substrate</name>
    </ligand>
</feature>
<dbReference type="Gene3D" id="2.30.29.30">
    <property type="entry name" value="Pleckstrin-homology domain (PH domain)/Phosphotyrosine-binding domain (PTB)"/>
    <property type="match status" value="1"/>
</dbReference>
<dbReference type="InterPro" id="IPR030564">
    <property type="entry name" value="Myotubularin"/>
</dbReference>
<feature type="binding site" evidence="3">
    <location>
        <begin position="453"/>
        <end position="459"/>
    </location>
    <ligand>
        <name>substrate</name>
    </ligand>
</feature>
<keyword evidence="7" id="KW-1185">Reference proteome</keyword>
<evidence type="ECO:0000256" key="1">
    <source>
        <dbReference type="ARBA" id="ARBA00007471"/>
    </source>
</evidence>
<organism evidence="6 7">
    <name type="scientific">Jimgerdemannia flammicorona</name>
    <dbReference type="NCBI Taxonomy" id="994334"/>
    <lineage>
        <taxon>Eukaryota</taxon>
        <taxon>Fungi</taxon>
        <taxon>Fungi incertae sedis</taxon>
        <taxon>Mucoromycota</taxon>
        <taxon>Mucoromycotina</taxon>
        <taxon>Endogonomycetes</taxon>
        <taxon>Endogonales</taxon>
        <taxon>Endogonaceae</taxon>
        <taxon>Jimgerdemannia</taxon>
    </lineage>
</organism>
<feature type="region of interest" description="Disordered" evidence="4">
    <location>
        <begin position="771"/>
        <end position="801"/>
    </location>
</feature>
<evidence type="ECO:0000256" key="2">
    <source>
        <dbReference type="PIRSR" id="PIRSR630564-1"/>
    </source>
</evidence>